<keyword evidence="2 7" id="KW-0378">Hydrolase</keyword>
<dbReference type="EMBL" id="JXJU01000002">
    <property type="protein sequence ID" value="PCS00925.1"/>
    <property type="molecule type" value="Genomic_DNA"/>
</dbReference>
<evidence type="ECO:0000256" key="5">
    <source>
        <dbReference type="PIRSR" id="PIRSR005962-1"/>
    </source>
</evidence>
<evidence type="ECO:0000256" key="2">
    <source>
        <dbReference type="ARBA" id="ARBA00022801"/>
    </source>
</evidence>
<keyword evidence="1" id="KW-0028">Amino-acid biosynthesis</keyword>
<comment type="cofactor">
    <cofactor evidence="5">
        <name>Mn(2+)</name>
        <dbReference type="ChEBI" id="CHEBI:29035"/>
    </cofactor>
    <text evidence="5">The Mn(2+) ion enhances activity.</text>
</comment>
<dbReference type="SUPFAM" id="SSF53187">
    <property type="entry name" value="Zn-dependent exopeptidases"/>
    <property type="match status" value="1"/>
</dbReference>
<dbReference type="GO" id="GO:0009085">
    <property type="term" value="P:lysine biosynthetic process"/>
    <property type="evidence" value="ECO:0007669"/>
    <property type="project" value="UniProtKB-KW"/>
</dbReference>
<protein>
    <submittedName>
        <fullName evidence="7">Aminoacylase/N-acyl-L-amino acid amidohydrolase/hippurate hydrolase</fullName>
    </submittedName>
</protein>
<evidence type="ECO:0000256" key="1">
    <source>
        <dbReference type="ARBA" id="ARBA00022605"/>
    </source>
</evidence>
<dbReference type="GO" id="GO:0019877">
    <property type="term" value="P:diaminopimelate biosynthetic process"/>
    <property type="evidence" value="ECO:0007669"/>
    <property type="project" value="UniProtKB-KW"/>
</dbReference>
<dbReference type="InterPro" id="IPR002933">
    <property type="entry name" value="Peptidase_M20"/>
</dbReference>
<dbReference type="AlphaFoldDB" id="A0A2A5RNJ6"/>
<proteinExistence type="predicted"/>
<feature type="binding site" evidence="5">
    <location>
        <position position="156"/>
    </location>
    <ligand>
        <name>Mn(2+)</name>
        <dbReference type="ChEBI" id="CHEBI:29035"/>
        <label>2</label>
    </ligand>
</feature>
<dbReference type="Gene3D" id="3.30.70.360">
    <property type="match status" value="1"/>
</dbReference>
<dbReference type="GO" id="GO:0050118">
    <property type="term" value="F:N-acetyldiaminopimelate deacetylase activity"/>
    <property type="evidence" value="ECO:0007669"/>
    <property type="project" value="UniProtKB-ARBA"/>
</dbReference>
<evidence type="ECO:0000256" key="3">
    <source>
        <dbReference type="ARBA" id="ARBA00022915"/>
    </source>
</evidence>
<dbReference type="Proteomes" id="UP000218181">
    <property type="component" value="Unassembled WGS sequence"/>
</dbReference>
<dbReference type="PANTHER" id="PTHR11014">
    <property type="entry name" value="PEPTIDASE M20 FAMILY MEMBER"/>
    <property type="match status" value="1"/>
</dbReference>
<dbReference type="InterPro" id="IPR036264">
    <property type="entry name" value="Bact_exopeptidase_dim_dom"/>
</dbReference>
<keyword evidence="5" id="KW-0464">Manganese</keyword>
<reference evidence="7 8" key="1">
    <citation type="submission" date="2014-12" db="EMBL/GenBank/DDBJ databases">
        <title>Draft genome sequences of 10 type strains of Lactococcus.</title>
        <authorList>
            <person name="Sun Z."/>
            <person name="Zhong Z."/>
            <person name="Liu W."/>
            <person name="Zhang W."/>
            <person name="Zhang H."/>
        </authorList>
    </citation>
    <scope>NUCLEOTIDE SEQUENCE [LARGE SCALE GENOMIC DNA]</scope>
    <source>
        <strain evidence="7 8">JCM 16395</strain>
    </source>
</reference>
<dbReference type="OrthoDB" id="9776731at2"/>
<evidence type="ECO:0000313" key="8">
    <source>
        <dbReference type="Proteomes" id="UP000218181"/>
    </source>
</evidence>
<dbReference type="STRING" id="1291764.GCA_001311235_01217"/>
<feature type="binding site" evidence="5">
    <location>
        <position position="96"/>
    </location>
    <ligand>
        <name>Mn(2+)</name>
        <dbReference type="ChEBI" id="CHEBI:29035"/>
        <label>2</label>
    </ligand>
</feature>
<dbReference type="GO" id="GO:0046872">
    <property type="term" value="F:metal ion binding"/>
    <property type="evidence" value="ECO:0007669"/>
    <property type="project" value="UniProtKB-KW"/>
</dbReference>
<dbReference type="Pfam" id="PF01546">
    <property type="entry name" value="Peptidase_M20"/>
    <property type="match status" value="1"/>
</dbReference>
<sequence length="381" mass="41358">MISKEFIKALTEIRHHIHQNPELSELEFNTTAFLKEKIEAEGIEILPSNGLKTGFVAKIGSGKPVIALRADIDALPILEKTGLSYASQNDGIMHACGHDLHMTSLLGAAKLLKLRENEIKGTIKLIFQPAEEIGTGARDVIAAGLVDDVQAFFGFHNIPTLPAGTIGLRDKGVMAAVEQFDVKIIGQGSHAAYPQEGRDPIVATAAIIQNLQQVVARNVPPLEAAVLSVTHIESGNTWNVLPDSARFEGTIRTFDEKMRQMTKDRFIEIVNATAIAYGVKAEIKWIMGSSATYNDPKLTAYLFEQTKAWHNATLVPEPSSAGEDFASYGDLAPSVFAFIGSNAVGASGLHFADMIVKDETISVAVEYYVETAFSMLTYLNE</sequence>
<dbReference type="InterPro" id="IPR017439">
    <property type="entry name" value="Amidohydrolase"/>
</dbReference>
<keyword evidence="3" id="KW-0220">Diaminopimelate biosynthesis</keyword>
<dbReference type="Pfam" id="PF07687">
    <property type="entry name" value="M20_dimer"/>
    <property type="match status" value="1"/>
</dbReference>
<feature type="binding site" evidence="5">
    <location>
        <position position="98"/>
    </location>
    <ligand>
        <name>Mn(2+)</name>
        <dbReference type="ChEBI" id="CHEBI:29035"/>
        <label>2</label>
    </ligand>
</feature>
<feature type="domain" description="Peptidase M20 dimerisation" evidence="6">
    <location>
        <begin position="180"/>
        <end position="275"/>
    </location>
</feature>
<dbReference type="PIRSF" id="PIRSF005962">
    <property type="entry name" value="Pept_M20D_amidohydro"/>
    <property type="match status" value="1"/>
</dbReference>
<evidence type="ECO:0000259" key="6">
    <source>
        <dbReference type="Pfam" id="PF07687"/>
    </source>
</evidence>
<keyword evidence="4" id="KW-0457">Lysine biosynthesis</keyword>
<gene>
    <name evidence="7" type="ORF">RT41_GL000715</name>
</gene>
<feature type="binding site" evidence="5">
    <location>
        <position position="350"/>
    </location>
    <ligand>
        <name>Mn(2+)</name>
        <dbReference type="ChEBI" id="CHEBI:29035"/>
        <label>2</label>
    </ligand>
</feature>
<accession>A0A2A5RNJ6</accession>
<dbReference type="PANTHER" id="PTHR11014:SF63">
    <property type="entry name" value="METALLOPEPTIDASE, PUTATIVE (AFU_ORTHOLOGUE AFUA_6G09600)-RELATED"/>
    <property type="match status" value="1"/>
</dbReference>
<name>A0A2A5RNJ6_9LACT</name>
<keyword evidence="8" id="KW-1185">Reference proteome</keyword>
<dbReference type="InterPro" id="IPR011650">
    <property type="entry name" value="Peptidase_M20_dimer"/>
</dbReference>
<dbReference type="RefSeq" id="WP_096817101.1">
    <property type="nucleotide sequence ID" value="NZ_JXJU01000002.1"/>
</dbReference>
<dbReference type="FunFam" id="3.30.70.360:FF:000001">
    <property type="entry name" value="N-acetyldiaminopimelate deacetylase"/>
    <property type="match status" value="1"/>
</dbReference>
<dbReference type="NCBIfam" id="TIGR01891">
    <property type="entry name" value="amidohydrolases"/>
    <property type="match status" value="1"/>
</dbReference>
<comment type="caution">
    <text evidence="7">The sequence shown here is derived from an EMBL/GenBank/DDBJ whole genome shotgun (WGS) entry which is preliminary data.</text>
</comment>
<dbReference type="Gene3D" id="3.40.630.10">
    <property type="entry name" value="Zn peptidases"/>
    <property type="match status" value="1"/>
</dbReference>
<keyword evidence="5" id="KW-0479">Metal-binding</keyword>
<feature type="binding site" evidence="5">
    <location>
        <position position="132"/>
    </location>
    <ligand>
        <name>Mn(2+)</name>
        <dbReference type="ChEBI" id="CHEBI:29035"/>
        <label>2</label>
    </ligand>
</feature>
<evidence type="ECO:0000256" key="4">
    <source>
        <dbReference type="ARBA" id="ARBA00023154"/>
    </source>
</evidence>
<organism evidence="7 8">
    <name type="scientific">Lactococcus fujiensis JCM 16395</name>
    <dbReference type="NCBI Taxonomy" id="1291764"/>
    <lineage>
        <taxon>Bacteria</taxon>
        <taxon>Bacillati</taxon>
        <taxon>Bacillota</taxon>
        <taxon>Bacilli</taxon>
        <taxon>Lactobacillales</taxon>
        <taxon>Streptococcaceae</taxon>
        <taxon>Lactococcus</taxon>
    </lineage>
</organism>
<evidence type="ECO:0000313" key="7">
    <source>
        <dbReference type="EMBL" id="PCS00925.1"/>
    </source>
</evidence>
<dbReference type="SUPFAM" id="SSF55031">
    <property type="entry name" value="Bacterial exopeptidase dimerisation domain"/>
    <property type="match status" value="1"/>
</dbReference>